<name>A0ABQ4KVW0_SIMTE</name>
<dbReference type="RefSeq" id="WP_213020403.1">
    <property type="nucleotide sequence ID" value="NZ_BORJ01000004.1"/>
</dbReference>
<accession>A0ABQ4KVW0</accession>
<proteinExistence type="predicted"/>
<sequence length="79" mass="9541">MEPRIKKEFLEVYDLYKERRSPVATKEDVLLEIIKVYYDSTTKSDKKRSAKLVLESKDRLQEYGFWKHIDEEDLSSRLI</sequence>
<dbReference type="Proteomes" id="UP000680670">
    <property type="component" value="Unassembled WGS sequence"/>
</dbReference>
<organism evidence="1 2">
    <name type="scientific">Siminovitchia terrae</name>
    <name type="common">Bacillus terrae</name>
    <dbReference type="NCBI Taxonomy" id="1914933"/>
    <lineage>
        <taxon>Bacteria</taxon>
        <taxon>Bacillati</taxon>
        <taxon>Bacillota</taxon>
        <taxon>Bacilli</taxon>
        <taxon>Bacillales</taxon>
        <taxon>Bacillaceae</taxon>
        <taxon>Siminovitchia</taxon>
    </lineage>
</organism>
<evidence type="ECO:0000313" key="1">
    <source>
        <dbReference type="EMBL" id="GIN96126.1"/>
    </source>
</evidence>
<gene>
    <name evidence="1" type="ORF">J6TS1_19960</name>
</gene>
<comment type="caution">
    <text evidence="1">The sequence shown here is derived from an EMBL/GenBank/DDBJ whole genome shotgun (WGS) entry which is preliminary data.</text>
</comment>
<reference evidence="1 2" key="1">
    <citation type="submission" date="2021-03" db="EMBL/GenBank/DDBJ databases">
        <title>Antimicrobial resistance genes in bacteria isolated from Japanese honey, and their potential for conferring macrolide and lincosamide resistance in the American foulbrood pathogen Paenibacillus larvae.</title>
        <authorList>
            <person name="Okamoto M."/>
            <person name="Kumagai M."/>
            <person name="Kanamori H."/>
            <person name="Takamatsu D."/>
        </authorList>
    </citation>
    <scope>NUCLEOTIDE SEQUENCE [LARGE SCALE GENOMIC DNA]</scope>
    <source>
        <strain evidence="1 2">J6TS1</strain>
    </source>
</reference>
<protein>
    <submittedName>
        <fullName evidence="1">Uncharacterized protein</fullName>
    </submittedName>
</protein>
<dbReference type="EMBL" id="BORJ01000004">
    <property type="protein sequence ID" value="GIN96126.1"/>
    <property type="molecule type" value="Genomic_DNA"/>
</dbReference>
<evidence type="ECO:0000313" key="2">
    <source>
        <dbReference type="Proteomes" id="UP000680670"/>
    </source>
</evidence>
<keyword evidence="2" id="KW-1185">Reference proteome</keyword>